<accession>A0ABQ9NUF5</accession>
<feature type="coiled-coil region" evidence="1">
    <location>
        <begin position="55"/>
        <end position="82"/>
    </location>
</feature>
<keyword evidence="1" id="KW-0175">Coiled coil</keyword>
<protein>
    <submittedName>
        <fullName evidence="3">Uncharacterized protein</fullName>
    </submittedName>
</protein>
<gene>
    <name evidence="3" type="ORF">H2201_003927</name>
</gene>
<reference evidence="3" key="1">
    <citation type="submission" date="2022-10" db="EMBL/GenBank/DDBJ databases">
        <title>Culturing micro-colonial fungi from biological soil crusts in the Mojave desert and describing Neophaeococcomyces mojavensis, and introducing the new genera and species Taxawa tesnikishii.</title>
        <authorList>
            <person name="Kurbessoian T."/>
            <person name="Stajich J.E."/>
        </authorList>
    </citation>
    <scope>NUCLEOTIDE SEQUENCE</scope>
    <source>
        <strain evidence="3">TK_1</strain>
    </source>
</reference>
<proteinExistence type="predicted"/>
<dbReference type="Proteomes" id="UP001172684">
    <property type="component" value="Unassembled WGS sequence"/>
</dbReference>
<sequence>MKYTQEKKSKATSTAPPRRSPAELKCSGRIAKQRSKRVTTGQKPISIPSVAQKKLQDYGAEIARLTLENAALKDAVERLQSETTHLGSGGGMGRFKVVVDQLAYLVRLGRNLGTLHSFVAAAKR</sequence>
<name>A0ABQ9NUF5_9PEZI</name>
<comment type="caution">
    <text evidence="3">The sequence shown here is derived from an EMBL/GenBank/DDBJ whole genome shotgun (WGS) entry which is preliminary data.</text>
</comment>
<keyword evidence="4" id="KW-1185">Reference proteome</keyword>
<evidence type="ECO:0000313" key="3">
    <source>
        <dbReference type="EMBL" id="KAJ9666016.1"/>
    </source>
</evidence>
<evidence type="ECO:0000256" key="1">
    <source>
        <dbReference type="SAM" id="Coils"/>
    </source>
</evidence>
<feature type="region of interest" description="Disordered" evidence="2">
    <location>
        <begin position="1"/>
        <end position="44"/>
    </location>
</feature>
<evidence type="ECO:0000256" key="2">
    <source>
        <dbReference type="SAM" id="MobiDB-lite"/>
    </source>
</evidence>
<organism evidence="3 4">
    <name type="scientific">Coniosporium apollinis</name>
    <dbReference type="NCBI Taxonomy" id="61459"/>
    <lineage>
        <taxon>Eukaryota</taxon>
        <taxon>Fungi</taxon>
        <taxon>Dikarya</taxon>
        <taxon>Ascomycota</taxon>
        <taxon>Pezizomycotina</taxon>
        <taxon>Dothideomycetes</taxon>
        <taxon>Dothideomycetes incertae sedis</taxon>
        <taxon>Coniosporium</taxon>
    </lineage>
</organism>
<dbReference type="EMBL" id="JAPDRL010000023">
    <property type="protein sequence ID" value="KAJ9666016.1"/>
    <property type="molecule type" value="Genomic_DNA"/>
</dbReference>
<evidence type="ECO:0000313" key="4">
    <source>
        <dbReference type="Proteomes" id="UP001172684"/>
    </source>
</evidence>